<dbReference type="RefSeq" id="WP_174881011.1">
    <property type="nucleotide sequence ID" value="NZ_CADEPK010000299.1"/>
</dbReference>
<organism evidence="1 2">
    <name type="scientific">Metabacillus niabensis</name>
    <dbReference type="NCBI Taxonomy" id="324854"/>
    <lineage>
        <taxon>Bacteria</taxon>
        <taxon>Bacillati</taxon>
        <taxon>Bacillota</taxon>
        <taxon>Bacilli</taxon>
        <taxon>Bacillales</taxon>
        <taxon>Bacillaceae</taxon>
        <taxon>Metabacillus</taxon>
    </lineage>
</organism>
<gene>
    <name evidence="1" type="ORF">J2S02_003663</name>
</gene>
<sequence length="89" mass="10683">MVQLSESEEIKLGYNYVDDDWREEDYKDCPLILELNNLQQPEEIVDSLYNNLPYVIPLYMRVITPGVSLKKYIFENGHTKLVYEYFKKK</sequence>
<proteinExistence type="predicted"/>
<name>A0ABT9Z4Y4_9BACI</name>
<reference evidence="1 2" key="1">
    <citation type="submission" date="2023-07" db="EMBL/GenBank/DDBJ databases">
        <title>Genomic Encyclopedia of Type Strains, Phase IV (KMG-IV): sequencing the most valuable type-strain genomes for metagenomic binning, comparative biology and taxonomic classification.</title>
        <authorList>
            <person name="Goeker M."/>
        </authorList>
    </citation>
    <scope>NUCLEOTIDE SEQUENCE [LARGE SCALE GENOMIC DNA]</scope>
    <source>
        <strain evidence="1 2">DSM 17723</strain>
    </source>
</reference>
<evidence type="ECO:0000313" key="2">
    <source>
        <dbReference type="Proteomes" id="UP001232245"/>
    </source>
</evidence>
<keyword evidence="2" id="KW-1185">Reference proteome</keyword>
<protein>
    <submittedName>
        <fullName evidence="1">Uncharacterized protein</fullName>
    </submittedName>
</protein>
<evidence type="ECO:0000313" key="1">
    <source>
        <dbReference type="EMBL" id="MDQ0227318.1"/>
    </source>
</evidence>
<dbReference type="Proteomes" id="UP001232245">
    <property type="component" value="Unassembled WGS sequence"/>
</dbReference>
<dbReference type="EMBL" id="JAUSTZ010000008">
    <property type="protein sequence ID" value="MDQ0227318.1"/>
    <property type="molecule type" value="Genomic_DNA"/>
</dbReference>
<comment type="caution">
    <text evidence="1">The sequence shown here is derived from an EMBL/GenBank/DDBJ whole genome shotgun (WGS) entry which is preliminary data.</text>
</comment>
<accession>A0ABT9Z4Y4</accession>